<name>A0ABX8CTJ9_9NOCA</name>
<organism evidence="2 3">
    <name type="scientific">Nocardia tengchongensis</name>
    <dbReference type="NCBI Taxonomy" id="2055889"/>
    <lineage>
        <taxon>Bacteria</taxon>
        <taxon>Bacillati</taxon>
        <taxon>Actinomycetota</taxon>
        <taxon>Actinomycetes</taxon>
        <taxon>Mycobacteriales</taxon>
        <taxon>Nocardiaceae</taxon>
        <taxon>Nocardia</taxon>
    </lineage>
</organism>
<feature type="chain" id="PRO_5046209009" description="Secreted protein" evidence="1">
    <location>
        <begin position="30"/>
        <end position="74"/>
    </location>
</feature>
<proteinExistence type="predicted"/>
<dbReference type="Proteomes" id="UP000683310">
    <property type="component" value="Chromosome"/>
</dbReference>
<keyword evidence="3" id="KW-1185">Reference proteome</keyword>
<evidence type="ECO:0000313" key="3">
    <source>
        <dbReference type="Proteomes" id="UP000683310"/>
    </source>
</evidence>
<reference evidence="2 3" key="1">
    <citation type="submission" date="2021-04" db="EMBL/GenBank/DDBJ databases">
        <title>Nocardia tengchongensis.</title>
        <authorList>
            <person name="Zhuang k."/>
            <person name="Ran Y."/>
            <person name="Li W."/>
        </authorList>
    </citation>
    <scope>NUCLEOTIDE SEQUENCE [LARGE SCALE GENOMIC DNA]</scope>
    <source>
        <strain evidence="2 3">CFH S0057</strain>
    </source>
</reference>
<protein>
    <recommendedName>
        <fullName evidence="4">Secreted protein</fullName>
    </recommendedName>
</protein>
<evidence type="ECO:0008006" key="4">
    <source>
        <dbReference type="Google" id="ProtNLM"/>
    </source>
</evidence>
<sequence length="74" mass="7221">MNSKKFLGALAVAAGLCAPAALLAAPAQAEPLPVTAAQPVDTTGSSNGSYSAANHLVCLLFHTSLSGSVGIPVC</sequence>
<accession>A0ABX8CTJ9</accession>
<dbReference type="RefSeq" id="WP_213559310.1">
    <property type="nucleotide sequence ID" value="NZ_JBFAJM010000001.1"/>
</dbReference>
<dbReference type="GeneID" id="300987830"/>
<dbReference type="EMBL" id="CP074371">
    <property type="protein sequence ID" value="QVI23238.1"/>
    <property type="molecule type" value="Genomic_DNA"/>
</dbReference>
<feature type="signal peptide" evidence="1">
    <location>
        <begin position="1"/>
        <end position="29"/>
    </location>
</feature>
<gene>
    <name evidence="2" type="ORF">KHQ06_10215</name>
</gene>
<evidence type="ECO:0000313" key="2">
    <source>
        <dbReference type="EMBL" id="QVI23238.1"/>
    </source>
</evidence>
<keyword evidence="1" id="KW-0732">Signal</keyword>
<evidence type="ECO:0000256" key="1">
    <source>
        <dbReference type="SAM" id="SignalP"/>
    </source>
</evidence>